<dbReference type="Proteomes" id="UP000286746">
    <property type="component" value="Unassembled WGS sequence"/>
</dbReference>
<dbReference type="GO" id="GO:0003677">
    <property type="term" value="F:DNA binding"/>
    <property type="evidence" value="ECO:0007669"/>
    <property type="project" value="InterPro"/>
</dbReference>
<dbReference type="SMART" id="SM00530">
    <property type="entry name" value="HTH_XRE"/>
    <property type="match status" value="1"/>
</dbReference>
<dbReference type="InterPro" id="IPR001387">
    <property type="entry name" value="Cro/C1-type_HTH"/>
</dbReference>
<reference evidence="2 3" key="1">
    <citation type="submission" date="2018-11" db="EMBL/GenBank/DDBJ databases">
        <title>Whole genome sequence of Streptomyces paromomycinus NBRC 15454(T).</title>
        <authorList>
            <person name="Komaki H."/>
            <person name="Tamura T."/>
        </authorList>
    </citation>
    <scope>NUCLEOTIDE SEQUENCE [LARGE SCALE GENOMIC DNA]</scope>
    <source>
        <strain evidence="2 3">NBRC 15454</strain>
    </source>
</reference>
<gene>
    <name evidence="2" type="ORF">GKJPGBOP_06455</name>
</gene>
<dbReference type="RefSeq" id="WP_125056999.1">
    <property type="nucleotide sequence ID" value="NZ_BHZD01000001.1"/>
</dbReference>
<dbReference type="SUPFAM" id="SSF47413">
    <property type="entry name" value="lambda repressor-like DNA-binding domains"/>
    <property type="match status" value="1"/>
</dbReference>
<comment type="caution">
    <text evidence="2">The sequence shown here is derived from an EMBL/GenBank/DDBJ whole genome shotgun (WGS) entry which is preliminary data.</text>
</comment>
<dbReference type="PROSITE" id="PS50943">
    <property type="entry name" value="HTH_CROC1"/>
    <property type="match status" value="1"/>
</dbReference>
<evidence type="ECO:0000313" key="3">
    <source>
        <dbReference type="Proteomes" id="UP000286746"/>
    </source>
</evidence>
<organism evidence="2 3">
    <name type="scientific">Streptomyces paromomycinus</name>
    <name type="common">Streptomyces rimosus subsp. paromomycinus</name>
    <dbReference type="NCBI Taxonomy" id="92743"/>
    <lineage>
        <taxon>Bacteria</taxon>
        <taxon>Bacillati</taxon>
        <taxon>Actinomycetota</taxon>
        <taxon>Actinomycetes</taxon>
        <taxon>Kitasatosporales</taxon>
        <taxon>Streptomycetaceae</taxon>
        <taxon>Streptomyces</taxon>
    </lineage>
</organism>
<evidence type="ECO:0000313" key="2">
    <source>
        <dbReference type="EMBL" id="GCD46704.1"/>
    </source>
</evidence>
<dbReference type="AlphaFoldDB" id="A0A401WBI9"/>
<evidence type="ECO:0000259" key="1">
    <source>
        <dbReference type="PROSITE" id="PS50943"/>
    </source>
</evidence>
<protein>
    <submittedName>
        <fullName evidence="2">Transcriptional regulator</fullName>
    </submittedName>
</protein>
<proteinExistence type="predicted"/>
<keyword evidence="3" id="KW-1185">Reference proteome</keyword>
<name>A0A401WBI9_STREY</name>
<accession>A0A401WBI9</accession>
<dbReference type="Gene3D" id="1.10.260.40">
    <property type="entry name" value="lambda repressor-like DNA-binding domains"/>
    <property type="match status" value="1"/>
</dbReference>
<feature type="domain" description="HTH cro/C1-type" evidence="1">
    <location>
        <begin position="13"/>
        <end position="67"/>
    </location>
</feature>
<dbReference type="CDD" id="cd00093">
    <property type="entry name" value="HTH_XRE"/>
    <property type="match status" value="1"/>
</dbReference>
<dbReference type="EMBL" id="BHZD01000001">
    <property type="protein sequence ID" value="GCD46704.1"/>
    <property type="molecule type" value="Genomic_DNA"/>
</dbReference>
<dbReference type="Pfam" id="PF01381">
    <property type="entry name" value="HTH_3"/>
    <property type="match status" value="1"/>
</dbReference>
<dbReference type="InterPro" id="IPR010982">
    <property type="entry name" value="Lambda_DNA-bd_dom_sf"/>
</dbReference>
<sequence>MHADASTGTGKRIAYQRRLARLTQQELARAADVALGTVRKIESGERGVGEAVLDAIAAALGVDVACLLPRRDRADDRVHRAMPQLSAALATYDMPEDGPTRPLSELREAVAEAVTWRLAAQYVRISCRAPELLTELGRAFHGAPVAYRAELAELLVAAYRAADAMAYKYGAYDLSARLVDLMRWAVSQAEDPLLEAAVVYTRAETYFAAEAHAAGLRVLERALDALPRRPVGPAAVATRGALHMRAAVMAGRAGDAAVAATHLSDARSLAARVPEAVYRGTGFGPDTVRIHELSVAVSLGNDDVRRALDAVSAWAPPVGLAAERRSGFFIELARAQLWSGRPDQAFASLKTARHIAPQHTREHKWVREDAATLRRLKRGDSGSLSAFAEWCRAGG</sequence>